<feature type="transmembrane region" description="Helical" evidence="1">
    <location>
        <begin position="99"/>
        <end position="121"/>
    </location>
</feature>
<keyword evidence="1" id="KW-0472">Membrane</keyword>
<dbReference type="EMBL" id="MF957307">
    <property type="protein sequence ID" value="ATZ71367.1"/>
    <property type="molecule type" value="Genomic_DNA"/>
</dbReference>
<feature type="transmembrane region" description="Helical" evidence="1">
    <location>
        <begin position="133"/>
        <end position="151"/>
    </location>
</feature>
<keyword evidence="1" id="KW-1133">Transmembrane helix</keyword>
<feature type="transmembrane region" description="Helical" evidence="1">
    <location>
        <begin position="12"/>
        <end position="33"/>
    </location>
</feature>
<protein>
    <submittedName>
        <fullName evidence="2">Uncharacterized protein</fullName>
    </submittedName>
</protein>
<sequence length="386" mass="44227">MLTMNQKWKTLLISVLTPSGIISGIALTVLWGYFSRLDRLDVFFEVMSIKSLFAMVCCAAVFSLAILLFIFFIISIFMPIIIPLDINNLPTYNKIQNNFLSILMLSGLFPMAFIYVFYYAFDFSQAVKNNSGWLSLLSIGVLTIIISCLISRKYLEHDLSIKNTKVRWMRRCQIYVAIPLCIALLAHLQVFPLEIVFRNISASTEKVSFRIVAGMAFMSYMVFFMTILPGLVYLRMDAKDKLPKKISTSLIVSLMILLFISTKITVLPVIFTHSVIKLSGISDFSTHSYIIKSSEYPEEFFSNSVWDRKKIKAGEYYSVRAVSIFTTNQFSFLCPEEIIKSYRESWKFNPLDSEFDTDVRLKLQKDAAYCVPVSATAVKRWDVPLQ</sequence>
<name>A0A2H4UDN6_9ENTR</name>
<feature type="transmembrane region" description="Helical" evidence="1">
    <location>
        <begin position="53"/>
        <end position="78"/>
    </location>
</feature>
<organism evidence="2">
    <name type="scientific">Enterobacter sp. HP19</name>
    <dbReference type="NCBI Taxonomy" id="1811975"/>
    <lineage>
        <taxon>Bacteria</taxon>
        <taxon>Pseudomonadati</taxon>
        <taxon>Pseudomonadota</taxon>
        <taxon>Gammaproteobacteria</taxon>
        <taxon>Enterobacterales</taxon>
        <taxon>Enterobacteriaceae</taxon>
        <taxon>Enterobacter</taxon>
    </lineage>
</organism>
<keyword evidence="1" id="KW-0812">Transmembrane</keyword>
<feature type="transmembrane region" description="Helical" evidence="1">
    <location>
        <begin position="172"/>
        <end position="191"/>
    </location>
</feature>
<dbReference type="AlphaFoldDB" id="A0A2H4UDN6"/>
<proteinExistence type="predicted"/>
<evidence type="ECO:0000256" key="1">
    <source>
        <dbReference type="SAM" id="Phobius"/>
    </source>
</evidence>
<feature type="transmembrane region" description="Helical" evidence="1">
    <location>
        <begin position="211"/>
        <end position="234"/>
    </location>
</feature>
<geneLocation type="plasmid" evidence="2">
    <name>unnamed</name>
</geneLocation>
<keyword evidence="2" id="KW-0614">Plasmid</keyword>
<accession>A0A2H4UDN6</accession>
<reference evidence="2" key="1">
    <citation type="submission" date="2017-09" db="EMBL/GenBank/DDBJ databases">
        <title>Bacteria from fildes peninsula of king george island (maritime Antarctica), carry class 1 integrons and antibiotic resistance cassettes in conjugative plasmids.</title>
        <authorList>
            <person name="Antelo V.B."/>
            <person name="Batista S.B."/>
            <person name="Guerout A.M."/>
            <person name="Mazel D."/>
            <person name="Romero V."/>
            <person name="Sotelo Silveira J."/>
        </authorList>
    </citation>
    <scope>NUCLEOTIDE SEQUENCE</scope>
    <source>
        <strain evidence="2">HP19</strain>
        <plasmid evidence="2">unnamed</plasmid>
    </source>
</reference>
<feature type="transmembrane region" description="Helical" evidence="1">
    <location>
        <begin position="246"/>
        <end position="271"/>
    </location>
</feature>
<evidence type="ECO:0000313" key="2">
    <source>
        <dbReference type="EMBL" id="ATZ71367.1"/>
    </source>
</evidence>